<comment type="caution">
    <text evidence="3">The sequence shown here is derived from an EMBL/GenBank/DDBJ whole genome shotgun (WGS) entry which is preliminary data.</text>
</comment>
<dbReference type="InterPro" id="IPR011333">
    <property type="entry name" value="SKP1/BTB/POZ_sf"/>
</dbReference>
<dbReference type="Proteomes" id="UP001457282">
    <property type="component" value="Unassembled WGS sequence"/>
</dbReference>
<organism evidence="3 4">
    <name type="scientific">Rubus argutus</name>
    <name type="common">Southern blackberry</name>
    <dbReference type="NCBI Taxonomy" id="59490"/>
    <lineage>
        <taxon>Eukaryota</taxon>
        <taxon>Viridiplantae</taxon>
        <taxon>Streptophyta</taxon>
        <taxon>Embryophyta</taxon>
        <taxon>Tracheophyta</taxon>
        <taxon>Spermatophyta</taxon>
        <taxon>Magnoliopsida</taxon>
        <taxon>eudicotyledons</taxon>
        <taxon>Gunneridae</taxon>
        <taxon>Pentapetalae</taxon>
        <taxon>rosids</taxon>
        <taxon>fabids</taxon>
        <taxon>Rosales</taxon>
        <taxon>Rosaceae</taxon>
        <taxon>Rosoideae</taxon>
        <taxon>Rosoideae incertae sedis</taxon>
        <taxon>Rubus</taxon>
    </lineage>
</organism>
<evidence type="ECO:0000259" key="2">
    <source>
        <dbReference type="PROSITE" id="PS50097"/>
    </source>
</evidence>
<dbReference type="EMBL" id="JBEDUW010000003">
    <property type="protein sequence ID" value="KAK9937556.1"/>
    <property type="molecule type" value="Genomic_DNA"/>
</dbReference>
<sequence>MRPSKHGTENNRSGQIYTRHQRLNDALNLGTRFYGDKERKWQCMDIEIQRHVIHSIAAFLDSVYGDKMHYPLLKASVTDIVRALVWILQSNNGSMLTMAANVTVKLVSILPKSILQLDALDLVNPLSSLLSSNQTEVAISCAAALNLVLSNLSTKSGKEVWDILKKTESVSQVISNLRLISECTKPFEYFQQMALLLSTILWWWPPSRFSVWNDAKLMKDLNDMLIKLDVCHKVAVLKLYSAVALCGNGAKKLLESGEALLEQMVQCMDNSLPYFVRIEAFKLAQCLAINEKKCLHMMSLCRQPIIEAIISGLSDWRSHSRKVTSDQMSLLVEACRLALITCWAGEHHIYFWKQGIDKILLDLLLESFHNQSYQLSMTLDEQIATAKEGLNANYLLVLRSYVWDILGWLATHCGEDFNPESDFYFDVLIACACLTFVDTIQKWHKRYENDIAGTFRSESATRAVLMMIYSPCKYIASKARFILSEILKPKGLECLNILLNFLNNLSSGNSGMPDKLQIIIYLMGFICYSCLEEYQVWIIKQKGVETLFSLMRWCLSNHFQVERLAFAPHLQNIFHEKICCWISAEDWEGKDILLFYSLWGLAELIKHSGCVGNNLDIIAGKMTLTDIEAELVSKLQDICNDNCAPGVQWYAAHVLSYFGFYGFPSKLMKRMGKAISDKDSTDLQFILTNGECLSVHGVMLAIQCPSLLPPEASEVTSDDSSATGSMEIGREFRKDIRLSAHVDHEALVMLLEYVYLGYLQVGEEHVKKLRTLAKRCNLQPLLQMLCRNRPKWGTAFPSPDLSVALGPSEHRFSDVILEAKETKLLGWTCGVCSLSVPHMHVHKVVLSSSCDYLRALFQSGMQESNSQAIKVSISWEAMVKLVDCFYSGNLPKPPSGCIWNNMNTEEKLDEVQSYVELCWLSEFWIMEDVQEACSDVIISCLGSARELAIKILQIAANFSLWNLAEVAATYTAPLYRQLCDSGELETLDEMLADMVRAASVRFSQQGGNHFQ</sequence>
<evidence type="ECO:0000313" key="3">
    <source>
        <dbReference type="EMBL" id="KAK9937556.1"/>
    </source>
</evidence>
<dbReference type="PROSITE" id="PS50097">
    <property type="entry name" value="BTB"/>
    <property type="match status" value="2"/>
</dbReference>
<dbReference type="InterPro" id="IPR016024">
    <property type="entry name" value="ARM-type_fold"/>
</dbReference>
<dbReference type="AlphaFoldDB" id="A0AAW1XML3"/>
<dbReference type="PANTHER" id="PTHR35918:SF1">
    <property type="entry name" value="BTB DOMAIN-CONTAINING PROTEIN"/>
    <property type="match status" value="1"/>
</dbReference>
<protein>
    <recommendedName>
        <fullName evidence="2">BTB domain-containing protein</fullName>
    </recommendedName>
</protein>
<dbReference type="Gene3D" id="3.30.710.10">
    <property type="entry name" value="Potassium Channel Kv1.1, Chain A"/>
    <property type="match status" value="2"/>
</dbReference>
<dbReference type="InterPro" id="IPR044953">
    <property type="entry name" value="At1g04390-like"/>
</dbReference>
<dbReference type="PANTHER" id="PTHR35918">
    <property type="entry name" value="OS06G0674800 PROTEIN"/>
    <property type="match status" value="1"/>
</dbReference>
<dbReference type="InterPro" id="IPR059007">
    <property type="entry name" value="ARM_At1g04390"/>
</dbReference>
<feature type="domain" description="BTB" evidence="2">
    <location>
        <begin position="813"/>
        <end position="894"/>
    </location>
</feature>
<reference evidence="3 4" key="1">
    <citation type="journal article" date="2023" name="G3 (Bethesda)">
        <title>A chromosome-length genome assembly and annotation of blackberry (Rubus argutus, cv. 'Hillquist').</title>
        <authorList>
            <person name="Bruna T."/>
            <person name="Aryal R."/>
            <person name="Dudchenko O."/>
            <person name="Sargent D.J."/>
            <person name="Mead D."/>
            <person name="Buti M."/>
            <person name="Cavallini A."/>
            <person name="Hytonen T."/>
            <person name="Andres J."/>
            <person name="Pham M."/>
            <person name="Weisz D."/>
            <person name="Mascagni F."/>
            <person name="Usai G."/>
            <person name="Natali L."/>
            <person name="Bassil N."/>
            <person name="Fernandez G.E."/>
            <person name="Lomsadze A."/>
            <person name="Armour M."/>
            <person name="Olukolu B."/>
            <person name="Poorten T."/>
            <person name="Britton C."/>
            <person name="Davik J."/>
            <person name="Ashrafi H."/>
            <person name="Aiden E.L."/>
            <person name="Borodovsky M."/>
            <person name="Worthington M."/>
        </authorList>
    </citation>
    <scope>NUCLEOTIDE SEQUENCE [LARGE SCALE GENOMIC DNA]</scope>
    <source>
        <strain evidence="3">PI 553951</strain>
    </source>
</reference>
<dbReference type="Pfam" id="PF00651">
    <property type="entry name" value="BTB"/>
    <property type="match status" value="1"/>
</dbReference>
<dbReference type="SUPFAM" id="SSF54695">
    <property type="entry name" value="POZ domain"/>
    <property type="match status" value="2"/>
</dbReference>
<keyword evidence="4" id="KW-1185">Reference proteome</keyword>
<comment type="pathway">
    <text evidence="1">Protein modification; protein ubiquitination.</text>
</comment>
<dbReference type="CDD" id="cd18186">
    <property type="entry name" value="BTB_POZ_ZBTB_KLHL-like"/>
    <property type="match status" value="1"/>
</dbReference>
<dbReference type="InterPro" id="IPR000210">
    <property type="entry name" value="BTB/POZ_dom"/>
</dbReference>
<dbReference type="SMART" id="SM00225">
    <property type="entry name" value="BTB"/>
    <property type="match status" value="2"/>
</dbReference>
<proteinExistence type="predicted"/>
<gene>
    <name evidence="3" type="ORF">M0R45_014335</name>
</gene>
<evidence type="ECO:0000313" key="4">
    <source>
        <dbReference type="Proteomes" id="UP001457282"/>
    </source>
</evidence>
<accession>A0AAW1XML3</accession>
<dbReference type="Pfam" id="PF26522">
    <property type="entry name" value="ARM_6"/>
    <property type="match status" value="1"/>
</dbReference>
<dbReference type="SUPFAM" id="SSF48371">
    <property type="entry name" value="ARM repeat"/>
    <property type="match status" value="1"/>
</dbReference>
<evidence type="ECO:0000256" key="1">
    <source>
        <dbReference type="ARBA" id="ARBA00004906"/>
    </source>
</evidence>
<name>A0AAW1XML3_RUBAR</name>
<feature type="domain" description="BTB" evidence="2">
    <location>
        <begin position="681"/>
        <end position="763"/>
    </location>
</feature>